<comment type="caution">
    <text evidence="2">The sequence shown here is derived from an EMBL/GenBank/DDBJ whole genome shotgun (WGS) entry which is preliminary data.</text>
</comment>
<reference evidence="2 3" key="1">
    <citation type="submission" date="2018-08" db="EMBL/GenBank/DDBJ databases">
        <title>Whole genome sequence analysis of Dermacoccus abyssi bacteria isolated from Deep Mariana trench Micromonospora spp reveals genes involved in the environmental adaptation and production of secondary metabolites.</title>
        <authorList>
            <person name="Abdel-Mageed W.M."/>
            <person name="Lehri B."/>
            <person name="Nouioui I."/>
            <person name="Goodfellow I."/>
            <person name="Jaspars M."/>
            <person name="Karlyshev A."/>
        </authorList>
    </citation>
    <scope>NUCLEOTIDE SEQUENCE [LARGE SCALE GENOMIC DNA]</scope>
    <source>
        <strain evidence="2 3">MT1.1</strain>
    </source>
</reference>
<dbReference type="AlphaFoldDB" id="A0A417Z5Z5"/>
<dbReference type="PRINTS" id="PR01217">
    <property type="entry name" value="PRICHEXTENSN"/>
</dbReference>
<evidence type="ECO:0000313" key="3">
    <source>
        <dbReference type="Proteomes" id="UP000285376"/>
    </source>
</evidence>
<evidence type="ECO:0000313" key="2">
    <source>
        <dbReference type="EMBL" id="RHW45844.1"/>
    </source>
</evidence>
<gene>
    <name evidence="2" type="ORF">D1832_07530</name>
</gene>
<organism evidence="2 3">
    <name type="scientific">Dermacoccus abyssi</name>
    <dbReference type="NCBI Taxonomy" id="322596"/>
    <lineage>
        <taxon>Bacteria</taxon>
        <taxon>Bacillati</taxon>
        <taxon>Actinomycetota</taxon>
        <taxon>Actinomycetes</taxon>
        <taxon>Micrococcales</taxon>
        <taxon>Dermacoccaceae</taxon>
        <taxon>Dermacoccus</taxon>
    </lineage>
</organism>
<proteinExistence type="predicted"/>
<feature type="region of interest" description="Disordered" evidence="1">
    <location>
        <begin position="89"/>
        <end position="111"/>
    </location>
</feature>
<evidence type="ECO:0000256" key="1">
    <source>
        <dbReference type="SAM" id="MobiDB-lite"/>
    </source>
</evidence>
<accession>A0A417Z5Z5</accession>
<feature type="compositionally biased region" description="Pro residues" evidence="1">
    <location>
        <begin position="283"/>
        <end position="294"/>
    </location>
</feature>
<feature type="region of interest" description="Disordered" evidence="1">
    <location>
        <begin position="191"/>
        <end position="414"/>
    </location>
</feature>
<feature type="compositionally biased region" description="Basic and acidic residues" evidence="1">
    <location>
        <begin position="239"/>
        <end position="248"/>
    </location>
</feature>
<feature type="compositionally biased region" description="Low complexity" evidence="1">
    <location>
        <begin position="295"/>
        <end position="356"/>
    </location>
</feature>
<protein>
    <submittedName>
        <fullName evidence="2">Uncharacterized protein</fullName>
    </submittedName>
</protein>
<sequence length="414" mass="42873">MSHVNDASRDTNLFEIARDDELLDVLGARLFDADESNADTNIDAGTYEPDDVAHMLAAWAQDIDDEAEATFTVEPRRVTRAARAAYAVSNEAESVEPGPVTAAPRPRGGTYSASGDGRVAAALGRGWWGLAPAARVRTGATAAAAGLVLSLSAVAAAVGGARLPSLDSFTLSSTKAHNPSVLADEVPRATATDAPAAPQKPAKKRVEALPDRTDGHAEGAARPRTSAAPKETAPSDSWPRVEQRRTGLDRSVVAATRIDRQRPAVPTYRPNTGTRPTQAPSTTRPPRPTTPPSPSSTQPPTTTKPSTPSTPGPSTTSPSTGPSGSTGTSGSSSSSGSPSTTKPTPRPTSSVSPRSTRGSHKASSGSGALTKAEKKTRNRFRYLMPRPSIEASSTPLEPSATAEPVPNETATPTR</sequence>
<feature type="compositionally biased region" description="Low complexity" evidence="1">
    <location>
        <begin position="191"/>
        <end position="200"/>
    </location>
</feature>
<feature type="compositionally biased region" description="Basic and acidic residues" evidence="1">
    <location>
        <begin position="204"/>
        <end position="221"/>
    </location>
</feature>
<dbReference type="Proteomes" id="UP000285376">
    <property type="component" value="Unassembled WGS sequence"/>
</dbReference>
<name>A0A417Z5Z5_9MICO</name>
<dbReference type="EMBL" id="QWLM01000007">
    <property type="protein sequence ID" value="RHW45844.1"/>
    <property type="molecule type" value="Genomic_DNA"/>
</dbReference>